<organism evidence="4">
    <name type="scientific">Aureococcus anophagefferens</name>
    <name type="common">Harmful bloom alga</name>
    <dbReference type="NCBI Taxonomy" id="44056"/>
    <lineage>
        <taxon>Eukaryota</taxon>
        <taxon>Sar</taxon>
        <taxon>Stramenopiles</taxon>
        <taxon>Ochrophyta</taxon>
        <taxon>Pelagophyceae</taxon>
        <taxon>Pelagomonadales</taxon>
        <taxon>Pelagomonadaceae</taxon>
        <taxon>Aureococcus</taxon>
    </lineage>
</organism>
<evidence type="ECO:0000256" key="1">
    <source>
        <dbReference type="SAM" id="Coils"/>
    </source>
</evidence>
<dbReference type="InterPro" id="IPR011990">
    <property type="entry name" value="TPR-like_helical_dom_sf"/>
</dbReference>
<evidence type="ECO:0000313" key="3">
    <source>
        <dbReference type="EMBL" id="EGB12068.1"/>
    </source>
</evidence>
<feature type="compositionally biased region" description="Low complexity" evidence="2">
    <location>
        <begin position="804"/>
        <end position="825"/>
    </location>
</feature>
<dbReference type="PANTHER" id="PTHR48125:SF12">
    <property type="entry name" value="AT HOOK TRANSCRIPTION FACTOR FAMILY-RELATED"/>
    <property type="match status" value="1"/>
</dbReference>
<keyword evidence="1" id="KW-0175">Coiled coil</keyword>
<dbReference type="InParanoid" id="F0XY78"/>
<feature type="region of interest" description="Disordered" evidence="2">
    <location>
        <begin position="1116"/>
        <end position="1153"/>
    </location>
</feature>
<feature type="region of interest" description="Disordered" evidence="2">
    <location>
        <begin position="753"/>
        <end position="864"/>
    </location>
</feature>
<dbReference type="PANTHER" id="PTHR48125">
    <property type="entry name" value="LP07818P1"/>
    <property type="match status" value="1"/>
</dbReference>
<dbReference type="GeneID" id="20227897"/>
<dbReference type="EMBL" id="GL833121">
    <property type="protein sequence ID" value="EGB12068.1"/>
    <property type="molecule type" value="Genomic_DNA"/>
</dbReference>
<dbReference type="Gene3D" id="1.25.40.10">
    <property type="entry name" value="Tetratricopeptide repeat domain"/>
    <property type="match status" value="1"/>
</dbReference>
<feature type="region of interest" description="Disordered" evidence="2">
    <location>
        <begin position="589"/>
        <end position="651"/>
    </location>
</feature>
<proteinExistence type="predicted"/>
<feature type="compositionally biased region" description="Low complexity" evidence="2">
    <location>
        <begin position="1074"/>
        <end position="1084"/>
    </location>
</feature>
<dbReference type="RefSeq" id="XP_009033163.1">
    <property type="nucleotide sequence ID" value="XM_009034915.1"/>
</dbReference>
<feature type="region of interest" description="Disordered" evidence="2">
    <location>
        <begin position="271"/>
        <end position="317"/>
    </location>
</feature>
<dbReference type="eggNOG" id="ENOG502SXU6">
    <property type="taxonomic scope" value="Eukaryota"/>
</dbReference>
<protein>
    <submittedName>
        <fullName evidence="3">Uncharacterized protein</fullName>
    </submittedName>
</protein>
<feature type="compositionally biased region" description="Pro residues" evidence="2">
    <location>
        <begin position="1085"/>
        <end position="1095"/>
    </location>
</feature>
<name>F0XY78_AURAN</name>
<feature type="compositionally biased region" description="Basic and acidic residues" evidence="2">
    <location>
        <begin position="295"/>
        <end position="304"/>
    </location>
</feature>
<accession>F0XY78</accession>
<evidence type="ECO:0000313" key="4">
    <source>
        <dbReference type="Proteomes" id="UP000002729"/>
    </source>
</evidence>
<evidence type="ECO:0000256" key="2">
    <source>
        <dbReference type="SAM" id="MobiDB-lite"/>
    </source>
</evidence>
<feature type="region of interest" description="Disordered" evidence="2">
    <location>
        <begin position="351"/>
        <end position="370"/>
    </location>
</feature>
<feature type="coiled-coil region" evidence="1">
    <location>
        <begin position="491"/>
        <end position="518"/>
    </location>
</feature>
<reference evidence="3 4" key="1">
    <citation type="journal article" date="2011" name="Proc. Natl. Acad. Sci. U.S.A.">
        <title>Niche of harmful alga Aureococcus anophagefferens revealed through ecogenomics.</title>
        <authorList>
            <person name="Gobler C.J."/>
            <person name="Berry D.L."/>
            <person name="Dyhrman S.T."/>
            <person name="Wilhelm S.W."/>
            <person name="Salamov A."/>
            <person name="Lobanov A.V."/>
            <person name="Zhang Y."/>
            <person name="Collier J.L."/>
            <person name="Wurch L.L."/>
            <person name="Kustka A.B."/>
            <person name="Dill B.D."/>
            <person name="Shah M."/>
            <person name="VerBerkmoes N.C."/>
            <person name="Kuo A."/>
            <person name="Terry A."/>
            <person name="Pangilinan J."/>
            <person name="Lindquist E.A."/>
            <person name="Lucas S."/>
            <person name="Paulsen I.T."/>
            <person name="Hattenrath-Lehmann T.K."/>
            <person name="Talmage S.C."/>
            <person name="Walker E.A."/>
            <person name="Koch F."/>
            <person name="Burson A.M."/>
            <person name="Marcoval M.A."/>
            <person name="Tang Y.Z."/>
            <person name="Lecleir G.R."/>
            <person name="Coyne K.J."/>
            <person name="Berg G.M."/>
            <person name="Bertrand E.M."/>
            <person name="Saito M.A."/>
            <person name="Gladyshev V.N."/>
            <person name="Grigoriev I.V."/>
        </authorList>
    </citation>
    <scope>NUCLEOTIDE SEQUENCE [LARGE SCALE GENOMIC DNA]</scope>
    <source>
        <strain evidence="4">CCMP 1984</strain>
    </source>
</reference>
<dbReference type="AlphaFoldDB" id="F0XY78"/>
<gene>
    <name evidence="3" type="ORF">AURANDRAFT_70740</name>
</gene>
<keyword evidence="4" id="KW-1185">Reference proteome</keyword>
<dbReference type="SUPFAM" id="SSF48452">
    <property type="entry name" value="TPR-like"/>
    <property type="match status" value="1"/>
</dbReference>
<feature type="region of interest" description="Disordered" evidence="2">
    <location>
        <begin position="1072"/>
        <end position="1100"/>
    </location>
</feature>
<dbReference type="KEGG" id="aaf:AURANDRAFT_70740"/>
<sequence>MSELEDICKQTGAEILKPGESVNLEKIQSKDGVQPKNRHQQYDQGCRMEEQADEARGGLSLLTLDRRIEHSLLFKARGNDAFAAGDNGKALKEYLGACWLLRRKTGQFPKSITPASPDLPRGVDAIAIVDFDLDDAANHDDWALVARVTDLRRLAHLNIAAAAVKLKDWDLAEHVCTRVLGSDGVTAVQRNKARFRLAKARDGKSDLAGAFKQLNAVCADADCGQGQYREARKLADFLRKRESKQRKEWGGFLANYASLCEEEPDYIRSPPVKAPHPYPVTHVRRAGDTRPLYEPPKRTEEEKRRMVRPKRKPGESDLEAELRELKKGVDITKPKPPPPEKVPYKGKELYPEEEMRTTRAEARSDRTGRDQRAHHINLAEMNERDAKEMYDGLHAESLEAEKDSNQIDEMMNKISPLARATLQALHVTGASKVRIREVYEKAREEEIKRVQHCMAPDEREFINDLVRRQHEFDDEALDLAFEEIRGDVLCREAAAEAKSEKRDVLKKAQEDARKAADDAKLAHGSDARKKLRFEFIAGACAPCEEERDWLVENVTKMRKRNDPESEVEDYIRERVKKLLEPALAATGQMCDIPVDIPKKPKPPPPSGKPASKLKGGFFGKPSSKSKLGDAPRPPKPPPAAAKAPQIKSDIKQACRTESQFKMAEEVQRMRDAGVPQDEITRRLTESMQIQGDPVTKGAAALAAQMKKDAKSNEEIQAALKDYFGKHGAQLVRLAVVLEADGQRRDTMGGYLDDIFGPLQPKPDPSMQPLCARPVSPVRAPTPSGGRGLPRVPASAEGKGRGKAARGAPAAAAPAAPAPEPWSATPPGAPKRRIAGPPREKRPATIARGPRCASPQKERSGGAESALLKRASKLSSVAAALDSIDLESLALAHVRAGGSSVDAAATAAAAMNAAIACAVAGDATSPDELRRRAAAVAARKRREAAAEHMRTERRADSRAAELQRMQAGAALDALRDEASKRRDQSVAAAADRARALREERQLAVSTRRDLANARSRLGFAKSGMRRDPSAFENPYAAFLPAADRFEQRCLKDDPLLRRARAMCEAATKITDDLEASLPRAASAPPKSAPPAPPPPLVVSDEEAQLMAKAKALLADYDPANAQPSKPSNYDPYRSSILAKQRANTAKKNAARGKK</sequence>
<dbReference type="Proteomes" id="UP000002729">
    <property type="component" value="Unassembled WGS sequence"/>
</dbReference>